<accession>A0A8X6MWJ8</accession>
<organism evidence="1 2">
    <name type="scientific">Nephila pilipes</name>
    <name type="common">Giant wood spider</name>
    <name type="synonym">Nephila maculata</name>
    <dbReference type="NCBI Taxonomy" id="299642"/>
    <lineage>
        <taxon>Eukaryota</taxon>
        <taxon>Metazoa</taxon>
        <taxon>Ecdysozoa</taxon>
        <taxon>Arthropoda</taxon>
        <taxon>Chelicerata</taxon>
        <taxon>Arachnida</taxon>
        <taxon>Araneae</taxon>
        <taxon>Araneomorphae</taxon>
        <taxon>Entelegynae</taxon>
        <taxon>Araneoidea</taxon>
        <taxon>Nephilidae</taxon>
        <taxon>Nephila</taxon>
    </lineage>
</organism>
<reference evidence="1" key="1">
    <citation type="submission" date="2020-08" db="EMBL/GenBank/DDBJ databases">
        <title>Multicomponent nature underlies the extraordinary mechanical properties of spider dragline silk.</title>
        <authorList>
            <person name="Kono N."/>
            <person name="Nakamura H."/>
            <person name="Mori M."/>
            <person name="Yoshida Y."/>
            <person name="Ohtoshi R."/>
            <person name="Malay A.D."/>
            <person name="Moran D.A.P."/>
            <person name="Tomita M."/>
            <person name="Numata K."/>
            <person name="Arakawa K."/>
        </authorList>
    </citation>
    <scope>NUCLEOTIDE SEQUENCE</scope>
</reference>
<sequence>MDDTRARRHRSSRFVLKRMVLWGQPCCTPAFMAMESVYPVLVRMVFVLPVYRAEITEMVPNGNTHMLEGRENKLMGHRAKGILLVEPGHRKVFMRTLGIIDGLVEEEVVLGAPIILSYALLKGREPGINVVPRADAGGKNRRKYFPTRI</sequence>
<keyword evidence="2" id="KW-1185">Reference proteome</keyword>
<comment type="caution">
    <text evidence="1">The sequence shown here is derived from an EMBL/GenBank/DDBJ whole genome shotgun (WGS) entry which is preliminary data.</text>
</comment>
<proteinExistence type="predicted"/>
<gene>
    <name evidence="1" type="ORF">NPIL_367331</name>
</gene>
<evidence type="ECO:0000313" key="1">
    <source>
        <dbReference type="EMBL" id="GFS81465.1"/>
    </source>
</evidence>
<protein>
    <submittedName>
        <fullName evidence="1">Uncharacterized protein</fullName>
    </submittedName>
</protein>
<name>A0A8X6MWJ8_NEPPI</name>
<dbReference type="Proteomes" id="UP000887013">
    <property type="component" value="Unassembled WGS sequence"/>
</dbReference>
<evidence type="ECO:0000313" key="2">
    <source>
        <dbReference type="Proteomes" id="UP000887013"/>
    </source>
</evidence>
<dbReference type="EMBL" id="BMAW01097750">
    <property type="protein sequence ID" value="GFS81465.1"/>
    <property type="molecule type" value="Genomic_DNA"/>
</dbReference>
<dbReference type="AlphaFoldDB" id="A0A8X6MWJ8"/>